<evidence type="ECO:0000313" key="1">
    <source>
        <dbReference type="EMBL" id="MCX4232074.1"/>
    </source>
</evidence>
<organism evidence="1 2">
    <name type="scientific">Streptomyces ortus</name>
    <dbReference type="NCBI Taxonomy" id="2867268"/>
    <lineage>
        <taxon>Bacteria</taxon>
        <taxon>Bacillati</taxon>
        <taxon>Actinomycetota</taxon>
        <taxon>Actinomycetes</taxon>
        <taxon>Kitasatosporales</taxon>
        <taxon>Streptomycetaceae</taxon>
        <taxon>Streptomyces</taxon>
    </lineage>
</organism>
<comment type="caution">
    <text evidence="1">The sequence shown here is derived from an EMBL/GenBank/DDBJ whole genome shotgun (WGS) entry which is preliminary data.</text>
</comment>
<sequence>MADTAPPTQAETDLARRLAHNDGWLHDDDSWDHANRDLRKDYLDLARTTLAVLGGPTEAQQQVAALATEVRELRRSRDRYREAWLSARARVRKARRQGGAS</sequence>
<reference evidence="1" key="1">
    <citation type="journal article" date="2022" name="bioRxiv">
        <title>Discovery and biosynthetic assessment of Streptomyces ortus sp nov. isolated from a deep-sea sponge.</title>
        <authorList>
            <person name="Williams S.E."/>
        </authorList>
    </citation>
    <scope>NUCLEOTIDE SEQUENCE</scope>
    <source>
        <strain evidence="1">A15ISP2-DRY2</strain>
    </source>
</reference>
<accession>A0ABT3UWY8</accession>
<keyword evidence="2" id="KW-1185">Reference proteome</keyword>
<dbReference type="Proteomes" id="UP001165590">
    <property type="component" value="Unassembled WGS sequence"/>
</dbReference>
<protein>
    <submittedName>
        <fullName evidence="1">Uncharacterized protein</fullName>
    </submittedName>
</protein>
<evidence type="ECO:0000313" key="2">
    <source>
        <dbReference type="Proteomes" id="UP001165590"/>
    </source>
</evidence>
<proteinExistence type="predicted"/>
<dbReference type="RefSeq" id="WP_267025177.1">
    <property type="nucleotide sequence ID" value="NZ_JAIFZO010000002.1"/>
</dbReference>
<dbReference type="EMBL" id="JAIFZO010000002">
    <property type="protein sequence ID" value="MCX4232074.1"/>
    <property type="molecule type" value="Genomic_DNA"/>
</dbReference>
<gene>
    <name evidence="1" type="ORF">K3769_04610</name>
</gene>
<name>A0ABT3UWY8_9ACTN</name>